<proteinExistence type="predicted"/>
<dbReference type="EMBL" id="DAAVKQ010000031">
    <property type="protein sequence ID" value="HAF5262411.1"/>
    <property type="molecule type" value="Genomic_DNA"/>
</dbReference>
<evidence type="ECO:0000313" key="2">
    <source>
        <dbReference type="EMBL" id="HAF3782308.1"/>
    </source>
</evidence>
<evidence type="ECO:0000256" key="1">
    <source>
        <dbReference type="SAM" id="MobiDB-lite"/>
    </source>
</evidence>
<evidence type="ECO:0000313" key="3">
    <source>
        <dbReference type="EMBL" id="HAF5260077.1"/>
    </source>
</evidence>
<dbReference type="EMBL" id="DAAUZY010000005">
    <property type="protein sequence ID" value="HAF3782308.1"/>
    <property type="molecule type" value="Genomic_DNA"/>
</dbReference>
<organism evidence="3">
    <name type="scientific">Salmonella enterica</name>
    <name type="common">Salmonella choleraesuis</name>
    <dbReference type="NCBI Taxonomy" id="28901"/>
    <lineage>
        <taxon>Bacteria</taxon>
        <taxon>Pseudomonadati</taxon>
        <taxon>Pseudomonadota</taxon>
        <taxon>Gammaproteobacteria</taxon>
        <taxon>Enterobacterales</taxon>
        <taxon>Enterobacteriaceae</taxon>
        <taxon>Salmonella</taxon>
    </lineage>
</organism>
<reference evidence="3" key="1">
    <citation type="journal article" date="2018" name="Genome Biol.">
        <title>SKESA: strategic k-mer extension for scrupulous assemblies.</title>
        <authorList>
            <person name="Souvorov A."/>
            <person name="Agarwala R."/>
            <person name="Lipman D.J."/>
        </authorList>
    </citation>
    <scope>NUCLEOTIDE SEQUENCE</scope>
    <source>
        <strain evidence="2">MA.BD-OM-2007-08-002990</strain>
        <strain evidence="3">MA.BD-PM-2007-01-000703</strain>
    </source>
</reference>
<feature type="region of interest" description="Disordered" evidence="1">
    <location>
        <begin position="1"/>
        <end position="26"/>
    </location>
</feature>
<accession>A0A748S349</accession>
<reference evidence="3" key="2">
    <citation type="submission" date="2020-02" db="EMBL/GenBank/DDBJ databases">
        <authorList>
            <consortium name="NCBI Pathogen Detection Project"/>
        </authorList>
    </citation>
    <scope>NUCLEOTIDE SEQUENCE</scope>
    <source>
        <strain evidence="2">MA.BD-OM-2007-08-002990</strain>
        <strain evidence="3">MA.BD-PM-2007-01-000703</strain>
    </source>
</reference>
<comment type="caution">
    <text evidence="3">The sequence shown here is derived from an EMBL/GenBank/DDBJ whole genome shotgun (WGS) entry which is preliminary data.</text>
</comment>
<dbReference type="AlphaFoldDB" id="A0A748S349"/>
<feature type="compositionally biased region" description="Basic and acidic residues" evidence="1">
    <location>
        <begin position="1"/>
        <end position="10"/>
    </location>
</feature>
<dbReference type="EMBL" id="DAAVKQ010000006">
    <property type="protein sequence ID" value="HAF5260077.1"/>
    <property type="molecule type" value="Genomic_DNA"/>
</dbReference>
<protein>
    <submittedName>
        <fullName evidence="3">Uncharacterized protein</fullName>
    </submittedName>
</protein>
<gene>
    <name evidence="3" type="ORF">G8C28_002763</name>
    <name evidence="4" type="ORF">G8C28_005226</name>
    <name evidence="2" type="ORF">G8C30_002163</name>
</gene>
<name>A0A748S349_SALER</name>
<sequence>MSIMSERERVVAPPIQSGDDDNTPDTTVFRSVPQHWTLTPQQRAFIDAFADEVSKIIFVFLLALLFY</sequence>
<evidence type="ECO:0000313" key="4">
    <source>
        <dbReference type="EMBL" id="HAF5262411.1"/>
    </source>
</evidence>